<sequence length="162" mass="17072">MIPRNTFAALLTAAALAFSQLAFAIGADDVIDPNRPTAETESAEATSAMDGIFTGDSASSGALITLIGYAVIIGAVAVVVWYLFKSGFMRKSFAKGEGKLKVSETRMLGNRQFISVVEYENQKILIGVGPGKIDYLTTLQTGSSEFPQVEIPASELAQGGQS</sequence>
<protein>
    <submittedName>
        <fullName evidence="8">Flagellar biosynthetic protein FliO</fullName>
    </submittedName>
</protein>
<dbReference type="GO" id="GO:0044781">
    <property type="term" value="P:bacterial-type flagellum organization"/>
    <property type="evidence" value="ECO:0007669"/>
    <property type="project" value="InterPro"/>
</dbReference>
<organism evidence="8 9">
    <name type="scientific">Pelagicoccus albus</name>
    <dbReference type="NCBI Taxonomy" id="415222"/>
    <lineage>
        <taxon>Bacteria</taxon>
        <taxon>Pseudomonadati</taxon>
        <taxon>Verrucomicrobiota</taxon>
        <taxon>Opitutia</taxon>
        <taxon>Puniceicoccales</taxon>
        <taxon>Pelagicoccaceae</taxon>
        <taxon>Pelagicoccus</taxon>
    </lineage>
</organism>
<keyword evidence="3 6" id="KW-0812">Transmembrane</keyword>
<keyword evidence="9" id="KW-1185">Reference proteome</keyword>
<comment type="caution">
    <text evidence="8">The sequence shown here is derived from an EMBL/GenBank/DDBJ whole genome shotgun (WGS) entry which is preliminary data.</text>
</comment>
<feature type="signal peptide" evidence="7">
    <location>
        <begin position="1"/>
        <end position="24"/>
    </location>
</feature>
<evidence type="ECO:0000256" key="1">
    <source>
        <dbReference type="ARBA" id="ARBA00004236"/>
    </source>
</evidence>
<feature type="transmembrane region" description="Helical" evidence="6">
    <location>
        <begin position="62"/>
        <end position="84"/>
    </location>
</feature>
<evidence type="ECO:0000256" key="2">
    <source>
        <dbReference type="ARBA" id="ARBA00022475"/>
    </source>
</evidence>
<keyword evidence="2" id="KW-1003">Cell membrane</keyword>
<reference evidence="8 9" key="1">
    <citation type="submission" date="2020-07" db="EMBL/GenBank/DDBJ databases">
        <authorList>
            <person name="Feng X."/>
        </authorList>
    </citation>
    <scope>NUCLEOTIDE SEQUENCE [LARGE SCALE GENOMIC DNA]</scope>
    <source>
        <strain evidence="8 9">JCM23202</strain>
    </source>
</reference>
<comment type="subcellular location">
    <subcellularLocation>
        <location evidence="1">Cell membrane</location>
    </subcellularLocation>
</comment>
<evidence type="ECO:0000313" key="9">
    <source>
        <dbReference type="Proteomes" id="UP000526501"/>
    </source>
</evidence>
<evidence type="ECO:0000256" key="4">
    <source>
        <dbReference type="ARBA" id="ARBA00022989"/>
    </source>
</evidence>
<keyword evidence="8" id="KW-0282">Flagellum</keyword>
<dbReference type="EMBL" id="JACHVC010000007">
    <property type="protein sequence ID" value="MBC2606016.1"/>
    <property type="molecule type" value="Genomic_DNA"/>
</dbReference>
<evidence type="ECO:0000256" key="6">
    <source>
        <dbReference type="SAM" id="Phobius"/>
    </source>
</evidence>
<dbReference type="GO" id="GO:0016020">
    <property type="term" value="C:membrane"/>
    <property type="evidence" value="ECO:0007669"/>
    <property type="project" value="InterPro"/>
</dbReference>
<name>A0A7X1B5G2_9BACT</name>
<proteinExistence type="predicted"/>
<evidence type="ECO:0000256" key="5">
    <source>
        <dbReference type="ARBA" id="ARBA00023136"/>
    </source>
</evidence>
<accession>A0A7X1B5G2</accession>
<gene>
    <name evidence="8" type="ORF">H5P27_08160</name>
</gene>
<keyword evidence="8" id="KW-0966">Cell projection</keyword>
<keyword evidence="5 6" id="KW-0472">Membrane</keyword>
<keyword evidence="8" id="KW-0969">Cilium</keyword>
<dbReference type="AlphaFoldDB" id="A0A7X1B5G2"/>
<dbReference type="RefSeq" id="WP_185659901.1">
    <property type="nucleotide sequence ID" value="NZ_CAWPOO010000007.1"/>
</dbReference>
<evidence type="ECO:0000256" key="3">
    <source>
        <dbReference type="ARBA" id="ARBA00022692"/>
    </source>
</evidence>
<evidence type="ECO:0000313" key="8">
    <source>
        <dbReference type="EMBL" id="MBC2606016.1"/>
    </source>
</evidence>
<dbReference type="Pfam" id="PF04347">
    <property type="entry name" value="FliO"/>
    <property type="match status" value="1"/>
</dbReference>
<evidence type="ECO:0000256" key="7">
    <source>
        <dbReference type="SAM" id="SignalP"/>
    </source>
</evidence>
<dbReference type="InterPro" id="IPR022781">
    <property type="entry name" value="Flagellar_biosynth_FliO"/>
</dbReference>
<feature type="chain" id="PRO_5030720009" evidence="7">
    <location>
        <begin position="25"/>
        <end position="162"/>
    </location>
</feature>
<keyword evidence="4 6" id="KW-1133">Transmembrane helix</keyword>
<keyword evidence="7" id="KW-0732">Signal</keyword>
<dbReference type="Proteomes" id="UP000526501">
    <property type="component" value="Unassembled WGS sequence"/>
</dbReference>